<keyword evidence="2" id="KW-0479">Metal-binding</keyword>
<evidence type="ECO:0000256" key="1">
    <source>
        <dbReference type="ARBA" id="ARBA00022801"/>
    </source>
</evidence>
<dbReference type="GO" id="GO:0046872">
    <property type="term" value="F:metal ion binding"/>
    <property type="evidence" value="ECO:0007669"/>
    <property type="project" value="UniProtKB-KW"/>
</dbReference>
<dbReference type="AlphaFoldDB" id="A0A370LCR9"/>
<dbReference type="CDD" id="cd05666">
    <property type="entry name" value="M20_Acy1-like"/>
    <property type="match status" value="1"/>
</dbReference>
<dbReference type="EMBL" id="QQTP01000001">
    <property type="protein sequence ID" value="RDJ29721.1"/>
    <property type="molecule type" value="Genomic_DNA"/>
</dbReference>
<dbReference type="Pfam" id="PF07687">
    <property type="entry name" value="M20_dimer"/>
    <property type="match status" value="1"/>
</dbReference>
<dbReference type="FunFam" id="3.30.70.360:FF:000001">
    <property type="entry name" value="N-acetyldiaminopimelate deacetylase"/>
    <property type="match status" value="1"/>
</dbReference>
<sequence length="392" mass="41507">MTLHAIVPGAVASGIEATIDEFVALRRDLHRHPELAFQETRTSALVAEKLNAWGYQVTTGLAGTSVIGTLKRGGGVKRLGLRADMDALPITEATGLPYASAHTGAMHACGHDGHTAILLAAARYLAEAGRFSGTLNLIFQPAEEIGAGARKLISEGLFERFPCDAVFGLHNWPGVPTGQFGFVEGPAMASVDQALITIIGKGGHGASPHETVDPVVASAFFITALQSIVSRSIDPLETAVVSVGSIHGGTASNVIPDSVELKLTIRSFSAAVREQLQRRIPALAQAQAESFGARAEVKYRLGFPALVNRGEETAFARKVAIEAFGAAKVEEQFRPRTASEDFAFMLEARPGSYLFVGNGDSAALHSPNYDFNDAILAPAATYWARLAQAYLT</sequence>
<feature type="binding site" evidence="2">
    <location>
        <position position="144"/>
    </location>
    <ligand>
        <name>Mn(2+)</name>
        <dbReference type="ChEBI" id="CHEBI:29035"/>
        <label>2</label>
    </ligand>
</feature>
<protein>
    <submittedName>
        <fullName evidence="4">Amidohydrolase</fullName>
    </submittedName>
</protein>
<dbReference type="InterPro" id="IPR017439">
    <property type="entry name" value="Amidohydrolase"/>
</dbReference>
<dbReference type="InterPro" id="IPR036264">
    <property type="entry name" value="Bact_exopeptidase_dim_dom"/>
</dbReference>
<dbReference type="PANTHER" id="PTHR11014">
    <property type="entry name" value="PEPTIDASE M20 FAMILY MEMBER"/>
    <property type="match status" value="1"/>
</dbReference>
<name>A0A370LCR9_9HYPH</name>
<feature type="domain" description="Peptidase M20 dimerisation" evidence="3">
    <location>
        <begin position="194"/>
        <end position="288"/>
    </location>
</feature>
<dbReference type="Gene3D" id="3.30.70.360">
    <property type="match status" value="1"/>
</dbReference>
<proteinExistence type="predicted"/>
<feature type="binding site" evidence="2">
    <location>
        <position position="170"/>
    </location>
    <ligand>
        <name>Mn(2+)</name>
        <dbReference type="ChEBI" id="CHEBI:29035"/>
        <label>2</label>
    </ligand>
</feature>
<dbReference type="NCBIfam" id="TIGR01891">
    <property type="entry name" value="amidohydrolases"/>
    <property type="match status" value="1"/>
</dbReference>
<accession>A0A370LCR9</accession>
<dbReference type="OrthoDB" id="9777385at2"/>
<feature type="binding site" evidence="2">
    <location>
        <position position="109"/>
    </location>
    <ligand>
        <name>Mn(2+)</name>
        <dbReference type="ChEBI" id="CHEBI:29035"/>
        <label>2</label>
    </ligand>
</feature>
<keyword evidence="2" id="KW-0464">Manganese</keyword>
<dbReference type="PANTHER" id="PTHR11014:SF63">
    <property type="entry name" value="METALLOPEPTIDASE, PUTATIVE (AFU_ORTHOLOGUE AFUA_6G09600)-RELATED"/>
    <property type="match status" value="1"/>
</dbReference>
<dbReference type="InterPro" id="IPR011650">
    <property type="entry name" value="Peptidase_M20_dimer"/>
</dbReference>
<keyword evidence="1 4" id="KW-0378">Hydrolase</keyword>
<dbReference type="Pfam" id="PF01546">
    <property type="entry name" value="Peptidase_M20"/>
    <property type="match status" value="1"/>
</dbReference>
<evidence type="ECO:0000256" key="2">
    <source>
        <dbReference type="PIRSR" id="PIRSR005962-1"/>
    </source>
</evidence>
<dbReference type="SUPFAM" id="SSF55031">
    <property type="entry name" value="Bacterial exopeptidase dimerisation domain"/>
    <property type="match status" value="1"/>
</dbReference>
<dbReference type="Gene3D" id="3.40.630.10">
    <property type="entry name" value="Zn peptidases"/>
    <property type="match status" value="1"/>
</dbReference>
<comment type="cofactor">
    <cofactor evidence="2">
        <name>Mn(2+)</name>
        <dbReference type="ChEBI" id="CHEBI:29035"/>
    </cofactor>
    <text evidence="2">The Mn(2+) ion enhances activity.</text>
</comment>
<dbReference type="PIRSF" id="PIRSF005962">
    <property type="entry name" value="Pept_M20D_amidohydro"/>
    <property type="match status" value="1"/>
</dbReference>
<feature type="binding site" evidence="2">
    <location>
        <position position="111"/>
    </location>
    <ligand>
        <name>Mn(2+)</name>
        <dbReference type="ChEBI" id="CHEBI:29035"/>
        <label>2</label>
    </ligand>
</feature>
<dbReference type="GO" id="GO:0019877">
    <property type="term" value="P:diaminopimelate biosynthetic process"/>
    <property type="evidence" value="ECO:0007669"/>
    <property type="project" value="UniProtKB-ARBA"/>
</dbReference>
<evidence type="ECO:0000313" key="4">
    <source>
        <dbReference type="EMBL" id="RDJ29721.1"/>
    </source>
</evidence>
<organism evidence="4 5">
    <name type="scientific">Bosea caraganae</name>
    <dbReference type="NCBI Taxonomy" id="2763117"/>
    <lineage>
        <taxon>Bacteria</taxon>
        <taxon>Pseudomonadati</taxon>
        <taxon>Pseudomonadota</taxon>
        <taxon>Alphaproteobacteria</taxon>
        <taxon>Hyphomicrobiales</taxon>
        <taxon>Boseaceae</taxon>
        <taxon>Bosea</taxon>
    </lineage>
</organism>
<dbReference type="SUPFAM" id="SSF53187">
    <property type="entry name" value="Zn-dependent exopeptidases"/>
    <property type="match status" value="1"/>
</dbReference>
<evidence type="ECO:0000259" key="3">
    <source>
        <dbReference type="Pfam" id="PF07687"/>
    </source>
</evidence>
<dbReference type="InterPro" id="IPR002933">
    <property type="entry name" value="Peptidase_M20"/>
</dbReference>
<dbReference type="Proteomes" id="UP000255207">
    <property type="component" value="Unassembled WGS sequence"/>
</dbReference>
<dbReference type="GO" id="GO:0050118">
    <property type="term" value="F:N-acetyldiaminopimelate deacetylase activity"/>
    <property type="evidence" value="ECO:0007669"/>
    <property type="project" value="UniProtKB-ARBA"/>
</dbReference>
<evidence type="ECO:0000313" key="5">
    <source>
        <dbReference type="Proteomes" id="UP000255207"/>
    </source>
</evidence>
<feature type="binding site" evidence="2">
    <location>
        <position position="365"/>
    </location>
    <ligand>
        <name>Mn(2+)</name>
        <dbReference type="ChEBI" id="CHEBI:29035"/>
        <label>2</label>
    </ligand>
</feature>
<reference evidence="5" key="1">
    <citation type="submission" date="2018-07" db="EMBL/GenBank/DDBJ databases">
        <authorList>
            <person name="Safronova V.I."/>
            <person name="Chirak E.R."/>
            <person name="Sazanova A.L."/>
        </authorList>
    </citation>
    <scope>NUCLEOTIDE SEQUENCE [LARGE SCALE GENOMIC DNA]</scope>
    <source>
        <strain evidence="5">RCAM04685</strain>
    </source>
</reference>
<comment type="caution">
    <text evidence="4">The sequence shown here is derived from an EMBL/GenBank/DDBJ whole genome shotgun (WGS) entry which is preliminary data.</text>
</comment>
<keyword evidence="5" id="KW-1185">Reference proteome</keyword>
<dbReference type="RefSeq" id="WP_114827834.1">
    <property type="nucleotide sequence ID" value="NZ_QQTO01000019.1"/>
</dbReference>
<gene>
    <name evidence="4" type="ORF">DWE98_04090</name>
</gene>